<dbReference type="PROSITE" id="PS50195">
    <property type="entry name" value="PX"/>
    <property type="match status" value="1"/>
</dbReference>
<evidence type="ECO:0000313" key="5">
    <source>
        <dbReference type="Proteomes" id="UP001377567"/>
    </source>
</evidence>
<reference evidence="4 5" key="1">
    <citation type="journal article" date="2023" name="Elife">
        <title>Identification of key yeast species and microbe-microbe interactions impacting larval growth of Drosophila in the wild.</title>
        <authorList>
            <person name="Mure A."/>
            <person name="Sugiura Y."/>
            <person name="Maeda R."/>
            <person name="Honda K."/>
            <person name="Sakurai N."/>
            <person name="Takahashi Y."/>
            <person name="Watada M."/>
            <person name="Katoh T."/>
            <person name="Gotoh A."/>
            <person name="Gotoh Y."/>
            <person name="Taniguchi I."/>
            <person name="Nakamura K."/>
            <person name="Hayashi T."/>
            <person name="Katayama T."/>
            <person name="Uemura T."/>
            <person name="Hattori Y."/>
        </authorList>
    </citation>
    <scope>NUCLEOTIDE SEQUENCE [LARGE SCALE GENOMIC DNA]</scope>
    <source>
        <strain evidence="4 5">KH-74</strain>
    </source>
</reference>
<comment type="caution">
    <text evidence="4">The sequence shown here is derived from an EMBL/GenBank/DDBJ whole genome shotgun (WGS) entry which is preliminary data.</text>
</comment>
<dbReference type="Gene3D" id="3.30.1520.10">
    <property type="entry name" value="Phox-like domain"/>
    <property type="match status" value="1"/>
</dbReference>
<dbReference type="AlphaFoldDB" id="A0AAV5RSK0"/>
<dbReference type="CDD" id="cd15858">
    <property type="entry name" value="SNARE_VAM7"/>
    <property type="match status" value="1"/>
</dbReference>
<dbReference type="Proteomes" id="UP001377567">
    <property type="component" value="Unassembled WGS sequence"/>
</dbReference>
<evidence type="ECO:0000313" key="4">
    <source>
        <dbReference type="EMBL" id="GMM54218.1"/>
    </source>
</evidence>
<dbReference type="InterPro" id="IPR036871">
    <property type="entry name" value="PX_dom_sf"/>
</dbReference>
<dbReference type="GO" id="GO:0035091">
    <property type="term" value="F:phosphatidylinositol binding"/>
    <property type="evidence" value="ECO:0007669"/>
    <property type="project" value="InterPro"/>
</dbReference>
<dbReference type="Pfam" id="PF00787">
    <property type="entry name" value="PX"/>
    <property type="match status" value="1"/>
</dbReference>
<evidence type="ECO:0000259" key="3">
    <source>
        <dbReference type="PROSITE" id="PS50195"/>
    </source>
</evidence>
<feature type="coiled-coil region" evidence="1">
    <location>
        <begin position="178"/>
        <end position="208"/>
    </location>
</feature>
<feature type="domain" description="T-SNARE coiled-coil homology" evidence="2">
    <location>
        <begin position="293"/>
        <end position="355"/>
    </location>
</feature>
<keyword evidence="5" id="KW-1185">Reference proteome</keyword>
<dbReference type="SUPFAM" id="SSF58038">
    <property type="entry name" value="SNARE fusion complex"/>
    <property type="match status" value="1"/>
</dbReference>
<accession>A0AAV5RSK0</accession>
<proteinExistence type="predicted"/>
<protein>
    <submittedName>
        <fullName evidence="4">Vam7 protein</fullName>
    </submittedName>
</protein>
<dbReference type="Gene3D" id="1.20.5.110">
    <property type="match status" value="1"/>
</dbReference>
<dbReference type="EMBL" id="BTGD01000001">
    <property type="protein sequence ID" value="GMM54218.1"/>
    <property type="molecule type" value="Genomic_DNA"/>
</dbReference>
<organism evidence="4 5">
    <name type="scientific">Maudiozyma humilis</name>
    <name type="common">Sour dough yeast</name>
    <name type="synonym">Kazachstania humilis</name>
    <dbReference type="NCBI Taxonomy" id="51915"/>
    <lineage>
        <taxon>Eukaryota</taxon>
        <taxon>Fungi</taxon>
        <taxon>Dikarya</taxon>
        <taxon>Ascomycota</taxon>
        <taxon>Saccharomycotina</taxon>
        <taxon>Saccharomycetes</taxon>
        <taxon>Saccharomycetales</taxon>
        <taxon>Saccharomycetaceae</taxon>
        <taxon>Maudiozyma</taxon>
    </lineage>
</organism>
<evidence type="ECO:0000256" key="1">
    <source>
        <dbReference type="SAM" id="Coils"/>
    </source>
</evidence>
<dbReference type="SMART" id="SM00397">
    <property type="entry name" value="t_SNARE"/>
    <property type="match status" value="1"/>
</dbReference>
<dbReference type="InterPro" id="IPR000727">
    <property type="entry name" value="T_SNARE_dom"/>
</dbReference>
<name>A0AAV5RSK0_MAUHU</name>
<feature type="domain" description="PX" evidence="3">
    <location>
        <begin position="3"/>
        <end position="128"/>
    </location>
</feature>
<sequence length="359" mass="42319">MENYHTQTQVSVESSQVIDDTYVLYTMRIQILKEGNVIWETHIRKRFSDFITLKQQMQYELSQTDFPYELPSRQYGFWSKQQSISNSVIQERRVKLSKFLYDMLNDSFDNKWRNTQTLARFLHIPRRWESLMDSSYRSEPVTLTSDDNSESWASMYRDSKNELEECKKLPSSDRTKRLIQLRLRINRLEKELETKEENNEALEKSEIDRRRNLLAVLKQDVNSFSLQPHNGESNNVNLNAIPDTAFHNTPYNSNMSELTGTNNVTRYPVGRRRLGETEETAQYNNQELLTVHKDKIKEQDKELLTLHKAILRQKDISIQMNQELSQQNEVLDAFSDDINMTANKLKSATRRATNFNNAV</sequence>
<dbReference type="PROSITE" id="PS50192">
    <property type="entry name" value="T_SNARE"/>
    <property type="match status" value="1"/>
</dbReference>
<dbReference type="InterPro" id="IPR001683">
    <property type="entry name" value="PX_dom"/>
</dbReference>
<evidence type="ECO:0000259" key="2">
    <source>
        <dbReference type="PROSITE" id="PS50192"/>
    </source>
</evidence>
<gene>
    <name evidence="4" type="ORF">DAKH74_008340</name>
</gene>
<dbReference type="SUPFAM" id="SSF64268">
    <property type="entry name" value="PX domain"/>
    <property type="match status" value="1"/>
</dbReference>
<keyword evidence="1" id="KW-0175">Coiled coil</keyword>